<dbReference type="InterPro" id="IPR014284">
    <property type="entry name" value="RNA_pol_sigma-70_dom"/>
</dbReference>
<comment type="similarity">
    <text evidence="1">Belongs to the sigma-70 factor family. ECF subfamily.</text>
</comment>
<dbReference type="InterPro" id="IPR007627">
    <property type="entry name" value="RNA_pol_sigma70_r2"/>
</dbReference>
<dbReference type="PANTHER" id="PTHR43133">
    <property type="entry name" value="RNA POLYMERASE ECF-TYPE SIGMA FACTO"/>
    <property type="match status" value="1"/>
</dbReference>
<dbReference type="EMBL" id="AMWG01000140">
    <property type="protein sequence ID" value="ELP30866.1"/>
    <property type="molecule type" value="Genomic_DNA"/>
</dbReference>
<keyword evidence="5" id="KW-1133">Transmembrane helix</keyword>
<accession>L7CCN4</accession>
<dbReference type="InterPro" id="IPR036388">
    <property type="entry name" value="WH-like_DNA-bd_sf"/>
</dbReference>
<dbReference type="SUPFAM" id="SSF88659">
    <property type="entry name" value="Sigma3 and sigma4 domains of RNA polymerase sigma factors"/>
    <property type="match status" value="1"/>
</dbReference>
<dbReference type="Proteomes" id="UP000010959">
    <property type="component" value="Unassembled WGS sequence"/>
</dbReference>
<comment type="caution">
    <text evidence="8">The sequence shown here is derived from an EMBL/GenBank/DDBJ whole genome shotgun (WGS) entry which is preliminary data.</text>
</comment>
<evidence type="ECO:0000256" key="3">
    <source>
        <dbReference type="ARBA" id="ARBA00023082"/>
    </source>
</evidence>
<gene>
    <name evidence="8" type="ORF">RBSWK_05132</name>
</gene>
<evidence type="ECO:0000256" key="5">
    <source>
        <dbReference type="SAM" id="Phobius"/>
    </source>
</evidence>
<dbReference type="SUPFAM" id="SSF88946">
    <property type="entry name" value="Sigma2 domain of RNA polymerase sigma factors"/>
    <property type="match status" value="1"/>
</dbReference>
<name>L7CCN4_RHOBT</name>
<feature type="transmembrane region" description="Helical" evidence="5">
    <location>
        <begin position="535"/>
        <end position="558"/>
    </location>
</feature>
<dbReference type="GO" id="GO:0016987">
    <property type="term" value="F:sigma factor activity"/>
    <property type="evidence" value="ECO:0007669"/>
    <property type="project" value="UniProtKB-KW"/>
</dbReference>
<evidence type="ECO:0000313" key="9">
    <source>
        <dbReference type="Proteomes" id="UP000010959"/>
    </source>
</evidence>
<dbReference type="PATRIC" id="fig|993516.3.peg.5478"/>
<evidence type="ECO:0000256" key="1">
    <source>
        <dbReference type="ARBA" id="ARBA00010641"/>
    </source>
</evidence>
<evidence type="ECO:0000259" key="7">
    <source>
        <dbReference type="Pfam" id="PF08281"/>
    </source>
</evidence>
<sequence>MTPTVKNVEVHELVGLALSGDQAAFGQLVGHYSGMVTGVAYSVLGDFARSEDAGQEAFLEAWKKRDTLRDPAKFASWVCSIARHRALDIVRKSKRLEEHFDATHDTEGTDTDPLPVDALAQEEERQLVWATLDGLPEKYRETMVLYYRGEQSVAMVAESIGESEATVRQRLTRGRQMLRNEVQRLVESTLKGTAPTAAFTACVMGAMPGNASAAIAATAAISSTKSSGAATVGKLAGGAAAAGLSGAVLGTLGGLLGGGIGTYLTHRNAPYASQKRSIVRFTIVTLLLIGGFIAALSYLVAIQTSDSPFAGTTYALFLLSLIVGFQLLLMGVVILMMRQYRRLGEAAKLAGDELEPRAAAFQQSQSCCGRSWTSGRRLLGRPLLDIQFSPRDAGGIALRPGVARGWIAIGDVAYGWFFAMGDKSIAAIAMGSRPIGIVSVGAMSIGVISMGGLSIGLISLGGLAVGWWSLGGLALGGHAVGGAAFGIKMAAGGVAASMGSAKGATVFSGDTSEAAVATINQHWLTKIAEGYTPDFAFQINVLVIIILVVIAVVTRITLSKLQTPSHR</sequence>
<feature type="domain" description="RNA polymerase sigma factor 70 region 4 type 2" evidence="7">
    <location>
        <begin position="126"/>
        <end position="178"/>
    </location>
</feature>
<dbReference type="InterPro" id="IPR013249">
    <property type="entry name" value="RNA_pol_sigma70_r4_t2"/>
</dbReference>
<dbReference type="InterPro" id="IPR039425">
    <property type="entry name" value="RNA_pol_sigma-70-like"/>
</dbReference>
<dbReference type="Pfam" id="PF08281">
    <property type="entry name" value="Sigma70_r4_2"/>
    <property type="match status" value="1"/>
</dbReference>
<feature type="transmembrane region" description="Helical" evidence="5">
    <location>
        <begin position="440"/>
        <end position="468"/>
    </location>
</feature>
<dbReference type="Gene3D" id="1.10.1740.10">
    <property type="match status" value="1"/>
</dbReference>
<dbReference type="InterPro" id="IPR013324">
    <property type="entry name" value="RNA_pol_sigma_r3/r4-like"/>
</dbReference>
<dbReference type="GO" id="GO:0006352">
    <property type="term" value="P:DNA-templated transcription initiation"/>
    <property type="evidence" value="ECO:0007669"/>
    <property type="project" value="InterPro"/>
</dbReference>
<keyword evidence="3" id="KW-0731">Sigma factor</keyword>
<dbReference type="Gene3D" id="1.10.10.10">
    <property type="entry name" value="Winged helix-like DNA-binding domain superfamily/Winged helix DNA-binding domain"/>
    <property type="match status" value="1"/>
</dbReference>
<feature type="domain" description="RNA polymerase sigma-70 region 2" evidence="6">
    <location>
        <begin position="28"/>
        <end position="95"/>
    </location>
</feature>
<dbReference type="GO" id="GO:0003677">
    <property type="term" value="F:DNA binding"/>
    <property type="evidence" value="ECO:0007669"/>
    <property type="project" value="InterPro"/>
</dbReference>
<dbReference type="CDD" id="cd06171">
    <property type="entry name" value="Sigma70_r4"/>
    <property type="match status" value="1"/>
</dbReference>
<dbReference type="PANTHER" id="PTHR43133:SF51">
    <property type="entry name" value="RNA POLYMERASE SIGMA FACTOR"/>
    <property type="match status" value="1"/>
</dbReference>
<dbReference type="Pfam" id="PF04542">
    <property type="entry name" value="Sigma70_r2"/>
    <property type="match status" value="1"/>
</dbReference>
<dbReference type="NCBIfam" id="TIGR02937">
    <property type="entry name" value="sigma70-ECF"/>
    <property type="match status" value="1"/>
</dbReference>
<evidence type="ECO:0000313" key="8">
    <source>
        <dbReference type="EMBL" id="ELP30866.1"/>
    </source>
</evidence>
<organism evidence="8 9">
    <name type="scientific">Rhodopirellula baltica SWK14</name>
    <dbReference type="NCBI Taxonomy" id="993516"/>
    <lineage>
        <taxon>Bacteria</taxon>
        <taxon>Pseudomonadati</taxon>
        <taxon>Planctomycetota</taxon>
        <taxon>Planctomycetia</taxon>
        <taxon>Pirellulales</taxon>
        <taxon>Pirellulaceae</taxon>
        <taxon>Rhodopirellula</taxon>
    </lineage>
</organism>
<keyword evidence="5" id="KW-0812">Transmembrane</keyword>
<keyword evidence="4" id="KW-0804">Transcription</keyword>
<feature type="transmembrane region" description="Helical" evidence="5">
    <location>
        <begin position="314"/>
        <end position="335"/>
    </location>
</feature>
<keyword evidence="5" id="KW-0472">Membrane</keyword>
<dbReference type="RefSeq" id="WP_007339779.1">
    <property type="nucleotide sequence ID" value="NZ_AMWG01000140.1"/>
</dbReference>
<keyword evidence="2" id="KW-0805">Transcription regulation</keyword>
<reference evidence="8 9" key="1">
    <citation type="journal article" date="2013" name="Mar. Genomics">
        <title>Expression of sulfatases in Rhodopirellula baltica and the diversity of sulfatases in the genus Rhodopirellula.</title>
        <authorList>
            <person name="Wegner C.E."/>
            <person name="Richter-Heitmann T."/>
            <person name="Klindworth A."/>
            <person name="Klockow C."/>
            <person name="Richter M."/>
            <person name="Achstetter T."/>
            <person name="Glockner F.O."/>
            <person name="Harder J."/>
        </authorList>
    </citation>
    <scope>NUCLEOTIDE SEQUENCE [LARGE SCALE GENOMIC DNA]</scope>
    <source>
        <strain evidence="8 9">SWK14</strain>
    </source>
</reference>
<evidence type="ECO:0000256" key="2">
    <source>
        <dbReference type="ARBA" id="ARBA00023015"/>
    </source>
</evidence>
<proteinExistence type="inferred from homology"/>
<evidence type="ECO:0000259" key="6">
    <source>
        <dbReference type="Pfam" id="PF04542"/>
    </source>
</evidence>
<evidence type="ECO:0000256" key="4">
    <source>
        <dbReference type="ARBA" id="ARBA00023163"/>
    </source>
</evidence>
<feature type="transmembrane region" description="Helical" evidence="5">
    <location>
        <begin position="235"/>
        <end position="257"/>
    </location>
</feature>
<dbReference type="AlphaFoldDB" id="L7CCN4"/>
<dbReference type="InterPro" id="IPR013325">
    <property type="entry name" value="RNA_pol_sigma_r2"/>
</dbReference>
<feature type="transmembrane region" description="Helical" evidence="5">
    <location>
        <begin position="278"/>
        <end position="302"/>
    </location>
</feature>
<protein>
    <submittedName>
        <fullName evidence="8">Membrane protein containing RNA polymerase sigma-70 domain protein</fullName>
    </submittedName>
</protein>